<evidence type="ECO:0000313" key="17">
    <source>
        <dbReference type="EMBL" id="RTR36494.1"/>
    </source>
</evidence>
<feature type="binding site" evidence="13">
    <location>
        <position position="186"/>
    </location>
    <ligand>
        <name>deamido-NAD(+)</name>
        <dbReference type="ChEBI" id="CHEBI:58437"/>
        <note>ligand shared between two neighboring subunits</note>
    </ligand>
</feature>
<evidence type="ECO:0000256" key="12">
    <source>
        <dbReference type="ARBA" id="ARBA00070926"/>
    </source>
</evidence>
<keyword evidence="3 13" id="KW-0436">Ligase</keyword>
<feature type="binding site" evidence="13">
    <location>
        <begin position="43"/>
        <end position="50"/>
    </location>
    <ligand>
        <name>ATP</name>
        <dbReference type="ChEBI" id="CHEBI:30616"/>
    </ligand>
</feature>
<dbReference type="RefSeq" id="WP_126523379.1">
    <property type="nucleotide sequence ID" value="NZ_RXNU01000024.1"/>
</dbReference>
<feature type="binding site" evidence="13">
    <location>
        <position position="171"/>
    </location>
    <ligand>
        <name>Mg(2+)</name>
        <dbReference type="ChEBI" id="CHEBI:18420"/>
    </ligand>
</feature>
<evidence type="ECO:0000256" key="14">
    <source>
        <dbReference type="RuleBase" id="RU003811"/>
    </source>
</evidence>
<evidence type="ECO:0000256" key="9">
    <source>
        <dbReference type="ARBA" id="ARBA00051206"/>
    </source>
</evidence>
<dbReference type="InterPro" id="IPR022310">
    <property type="entry name" value="NAD/GMP_synthase"/>
</dbReference>
<keyword evidence="7 13" id="KW-0460">Magnesium</keyword>
<comment type="caution">
    <text evidence="17">The sequence shown here is derived from an EMBL/GenBank/DDBJ whole genome shotgun (WGS) entry which is preliminary data.</text>
</comment>
<dbReference type="UniPathway" id="UPA00253">
    <property type="reaction ID" value="UER00333"/>
</dbReference>
<dbReference type="GO" id="GO:0005737">
    <property type="term" value="C:cytoplasm"/>
    <property type="evidence" value="ECO:0007669"/>
    <property type="project" value="InterPro"/>
</dbReference>
<feature type="binding site" description="in other chain" evidence="13">
    <location>
        <begin position="266"/>
        <end position="267"/>
    </location>
    <ligand>
        <name>deamido-NAD(+)</name>
        <dbReference type="ChEBI" id="CHEBI:58437"/>
        <note>ligand shared between two neighboring subunits</note>
    </ligand>
</feature>
<name>A0A3S0KR93_9GAMM</name>
<dbReference type="InterPro" id="IPR014729">
    <property type="entry name" value="Rossmann-like_a/b/a_fold"/>
</dbReference>
<evidence type="ECO:0000313" key="18">
    <source>
        <dbReference type="Proteomes" id="UP000267448"/>
    </source>
</evidence>
<dbReference type="OrthoDB" id="3266517at2"/>
<keyword evidence="6 13" id="KW-0067">ATP-binding</keyword>
<keyword evidence="18" id="KW-1185">Reference proteome</keyword>
<dbReference type="GO" id="GO:0003952">
    <property type="term" value="F:NAD+ synthase (glutamine-hydrolyzing) activity"/>
    <property type="evidence" value="ECO:0007669"/>
    <property type="project" value="InterPro"/>
</dbReference>
<comment type="similarity">
    <text evidence="1 13 14">Belongs to the NAD synthetase family.</text>
</comment>
<dbReference type="GO" id="GO:0009435">
    <property type="term" value="P:NAD+ biosynthetic process"/>
    <property type="evidence" value="ECO:0007669"/>
    <property type="project" value="UniProtKB-UniRule"/>
</dbReference>
<dbReference type="Proteomes" id="UP000267448">
    <property type="component" value="Unassembled WGS sequence"/>
</dbReference>
<feature type="binding site" evidence="13">
    <location>
        <position position="195"/>
    </location>
    <ligand>
        <name>ATP</name>
        <dbReference type="ChEBI" id="CHEBI:30616"/>
    </ligand>
</feature>
<dbReference type="CDD" id="cd00553">
    <property type="entry name" value="NAD_synthase"/>
    <property type="match status" value="1"/>
</dbReference>
<protein>
    <recommendedName>
        <fullName evidence="12 13">NH(3)-dependent NAD(+) synthetase</fullName>
        <ecNumber evidence="11 13">6.3.1.5</ecNumber>
    </recommendedName>
</protein>
<reference evidence="17 18" key="1">
    <citation type="submission" date="2018-12" db="EMBL/GenBank/DDBJ databases">
        <authorList>
            <person name="Yu L."/>
        </authorList>
    </citation>
    <scope>NUCLEOTIDE SEQUENCE [LARGE SCALE GENOMIC DNA]</scope>
    <source>
        <strain evidence="17 18">HAW-EB2</strain>
    </source>
</reference>
<proteinExistence type="inferred from homology"/>
<comment type="pathway">
    <text evidence="13">Cofactor biosynthesis; NAD(+) biosynthesis; NAD(+) from deamido-NAD(+) (ammonia route): step 1/1.</text>
</comment>
<evidence type="ECO:0000259" key="16">
    <source>
        <dbReference type="Pfam" id="PF02540"/>
    </source>
</evidence>
<dbReference type="AlphaFoldDB" id="A0A3S0KR93"/>
<dbReference type="NCBIfam" id="NF001979">
    <property type="entry name" value="PRK00768.1"/>
    <property type="match status" value="1"/>
</dbReference>
<keyword evidence="5 13" id="KW-0547">Nucleotide-binding</keyword>
<dbReference type="EC" id="6.3.1.5" evidence="11 13"/>
<feature type="binding site" description="in other chain" evidence="13">
    <location>
        <position position="146"/>
    </location>
    <ligand>
        <name>deamido-NAD(+)</name>
        <dbReference type="ChEBI" id="CHEBI:58437"/>
        <note>ligand shared between two neighboring subunits</note>
    </ligand>
</feature>
<comment type="function">
    <text evidence="10 13">Catalyzes the ATP-dependent amidation of deamido-NAD to form NAD. Uses ammonia as a nitrogen source.</text>
</comment>
<feature type="binding site" description="in other chain" evidence="13">
    <location>
        <position position="179"/>
    </location>
    <ligand>
        <name>deamido-NAD(+)</name>
        <dbReference type="ChEBI" id="CHEBI:58437"/>
        <note>ligand shared between two neighboring subunits</note>
    </ligand>
</feature>
<evidence type="ECO:0000256" key="8">
    <source>
        <dbReference type="ARBA" id="ARBA00023027"/>
    </source>
</evidence>
<evidence type="ECO:0000256" key="5">
    <source>
        <dbReference type="ARBA" id="ARBA00022741"/>
    </source>
</evidence>
<feature type="domain" description="NAD/GMP synthase" evidence="16">
    <location>
        <begin position="21"/>
        <end position="269"/>
    </location>
</feature>
<dbReference type="NCBIfam" id="TIGR00552">
    <property type="entry name" value="nadE"/>
    <property type="match status" value="1"/>
</dbReference>
<dbReference type="HAMAP" id="MF_00193">
    <property type="entry name" value="NadE_ammonia_dep"/>
    <property type="match status" value="1"/>
</dbReference>
<dbReference type="GO" id="GO:0004359">
    <property type="term" value="F:glutaminase activity"/>
    <property type="evidence" value="ECO:0007669"/>
    <property type="project" value="InterPro"/>
</dbReference>
<evidence type="ECO:0000256" key="7">
    <source>
        <dbReference type="ARBA" id="ARBA00022842"/>
    </source>
</evidence>
<keyword evidence="8 13" id="KW-0520">NAD</keyword>
<dbReference type="EMBL" id="RXNU01000024">
    <property type="protein sequence ID" value="RTR36494.1"/>
    <property type="molecule type" value="Genomic_DNA"/>
</dbReference>
<evidence type="ECO:0000256" key="13">
    <source>
        <dbReference type="HAMAP-Rule" id="MF_00193"/>
    </source>
</evidence>
<feature type="binding site" evidence="13">
    <location>
        <position position="49"/>
    </location>
    <ligand>
        <name>Mg(2+)</name>
        <dbReference type="ChEBI" id="CHEBI:18420"/>
    </ligand>
</feature>
<evidence type="ECO:0000256" key="1">
    <source>
        <dbReference type="ARBA" id="ARBA00005859"/>
    </source>
</evidence>
<accession>A0A3S0KR93</accession>
<comment type="subunit">
    <text evidence="2 13">Homodimer.</text>
</comment>
<evidence type="ECO:0000256" key="3">
    <source>
        <dbReference type="ARBA" id="ARBA00022598"/>
    </source>
</evidence>
<evidence type="ECO:0000256" key="10">
    <source>
        <dbReference type="ARBA" id="ARBA00055966"/>
    </source>
</evidence>
<evidence type="ECO:0000256" key="4">
    <source>
        <dbReference type="ARBA" id="ARBA00022723"/>
    </source>
</evidence>
<evidence type="ECO:0000256" key="15">
    <source>
        <dbReference type="RuleBase" id="RU003812"/>
    </source>
</evidence>
<evidence type="ECO:0000256" key="11">
    <source>
        <dbReference type="ARBA" id="ARBA00066987"/>
    </source>
</evidence>
<dbReference type="PANTHER" id="PTHR23090:SF7">
    <property type="entry name" value="NH(3)-DEPENDENT NAD(+) SYNTHETASE"/>
    <property type="match status" value="1"/>
</dbReference>
<sequence>MKGQILREMKVQPAIEPEYEVQRRVAFIKSKLKESYTHTLVLGISGGVDSTLAGRLCQLAVDELNGESQQTGYQFIAVRLPYHIQKDEHEAQLACDFISPSKQVSVNIHDGVLGTHHNTLNGLEAAGVDLAQVDNVDFVKGNVKARMRMIVQYEIAGLTGGLVVGTDHSAENITGFYTKWGDGACDLAPLFGLNKRQVRLLADYLGAPKLLVHKAPTADLECDKPQLEDEAALGVTYDQIDDFLEGKPVDSAVNDRLIGIYKATQHKRQPIPTIYD</sequence>
<keyword evidence="4 13" id="KW-0479">Metal-binding</keyword>
<dbReference type="GO" id="GO:0008795">
    <property type="term" value="F:NAD+ synthase activity"/>
    <property type="evidence" value="ECO:0007669"/>
    <property type="project" value="UniProtKB-UniRule"/>
</dbReference>
<dbReference type="PANTHER" id="PTHR23090">
    <property type="entry name" value="NH 3 /GLUTAMINE-DEPENDENT NAD + SYNTHETASE"/>
    <property type="match status" value="1"/>
</dbReference>
<dbReference type="InterPro" id="IPR003694">
    <property type="entry name" value="NAD_synthase"/>
</dbReference>
<dbReference type="Gene3D" id="3.40.50.620">
    <property type="entry name" value="HUPs"/>
    <property type="match status" value="1"/>
</dbReference>
<dbReference type="FunFam" id="3.40.50.620:FF:000015">
    <property type="entry name" value="NH(3)-dependent NAD(+) synthetase"/>
    <property type="match status" value="1"/>
</dbReference>
<dbReference type="SUPFAM" id="SSF52402">
    <property type="entry name" value="Adenine nucleotide alpha hydrolases-like"/>
    <property type="match status" value="1"/>
</dbReference>
<feature type="binding site" evidence="13">
    <location>
        <position position="217"/>
    </location>
    <ligand>
        <name>ATP</name>
        <dbReference type="ChEBI" id="CHEBI:30616"/>
    </ligand>
</feature>
<evidence type="ECO:0000256" key="2">
    <source>
        <dbReference type="ARBA" id="ARBA00011738"/>
    </source>
</evidence>
<dbReference type="Pfam" id="PF02540">
    <property type="entry name" value="NAD_synthase"/>
    <property type="match status" value="1"/>
</dbReference>
<gene>
    <name evidence="13" type="primary">nadE</name>
    <name evidence="17" type="ORF">EKG38_23805</name>
</gene>
<feature type="binding site" evidence="13">
    <location>
        <position position="166"/>
    </location>
    <ligand>
        <name>ATP</name>
        <dbReference type="ChEBI" id="CHEBI:30616"/>
    </ligand>
</feature>
<comment type="catalytic activity">
    <reaction evidence="9 13 15">
        <text>deamido-NAD(+) + NH4(+) + ATP = AMP + diphosphate + NAD(+) + H(+)</text>
        <dbReference type="Rhea" id="RHEA:21188"/>
        <dbReference type="ChEBI" id="CHEBI:15378"/>
        <dbReference type="ChEBI" id="CHEBI:28938"/>
        <dbReference type="ChEBI" id="CHEBI:30616"/>
        <dbReference type="ChEBI" id="CHEBI:33019"/>
        <dbReference type="ChEBI" id="CHEBI:57540"/>
        <dbReference type="ChEBI" id="CHEBI:58437"/>
        <dbReference type="ChEBI" id="CHEBI:456215"/>
        <dbReference type="EC" id="6.3.1.5"/>
    </reaction>
</comment>
<dbReference type="InterPro" id="IPR022926">
    <property type="entry name" value="NH(3)-dep_NAD(+)_synth"/>
</dbReference>
<dbReference type="GO" id="GO:0046872">
    <property type="term" value="F:metal ion binding"/>
    <property type="evidence" value="ECO:0007669"/>
    <property type="project" value="UniProtKB-KW"/>
</dbReference>
<dbReference type="GO" id="GO:0005524">
    <property type="term" value="F:ATP binding"/>
    <property type="evidence" value="ECO:0007669"/>
    <property type="project" value="UniProtKB-UniRule"/>
</dbReference>
<evidence type="ECO:0000256" key="6">
    <source>
        <dbReference type="ARBA" id="ARBA00022840"/>
    </source>
</evidence>
<organism evidence="17 18">
    <name type="scientific">Shewanella canadensis</name>
    <dbReference type="NCBI Taxonomy" id="271096"/>
    <lineage>
        <taxon>Bacteria</taxon>
        <taxon>Pseudomonadati</taxon>
        <taxon>Pseudomonadota</taxon>
        <taxon>Gammaproteobacteria</taxon>
        <taxon>Alteromonadales</taxon>
        <taxon>Shewanellaceae</taxon>
        <taxon>Shewanella</taxon>
    </lineage>
</organism>